<evidence type="ECO:0000313" key="4">
    <source>
        <dbReference type="EMBL" id="KAL2478026.1"/>
    </source>
</evidence>
<dbReference type="FunFam" id="3.30.420.100:FF:000010">
    <property type="entry name" value="F14B2.25/F14B2.25"/>
    <property type="match status" value="1"/>
</dbReference>
<protein>
    <submittedName>
        <fullName evidence="4">Ribosomal L18p/L5e family protein</fullName>
    </submittedName>
</protein>
<evidence type="ECO:0000256" key="1">
    <source>
        <dbReference type="ARBA" id="ARBA00007116"/>
    </source>
</evidence>
<accession>A0ABD1QP72</accession>
<dbReference type="Proteomes" id="UP001604277">
    <property type="component" value="Unassembled WGS sequence"/>
</dbReference>
<reference evidence="5" key="1">
    <citation type="submission" date="2024-07" db="EMBL/GenBank/DDBJ databases">
        <title>Two chromosome-level genome assemblies of Korean endemic species Abeliophyllum distichum and Forsythia ovata (Oleaceae).</title>
        <authorList>
            <person name="Jang H."/>
        </authorList>
    </citation>
    <scope>NUCLEOTIDE SEQUENCE [LARGE SCALE GENOMIC DNA]</scope>
</reference>
<gene>
    <name evidence="4" type="ORF">Fot_47040</name>
</gene>
<name>A0ABD1QP72_9LAMI</name>
<dbReference type="SUPFAM" id="SSF53137">
    <property type="entry name" value="Translational machinery components"/>
    <property type="match status" value="1"/>
</dbReference>
<comment type="caution">
    <text evidence="4">The sequence shown here is derived from an EMBL/GenBank/DDBJ whole genome shotgun (WGS) entry which is preliminary data.</text>
</comment>
<keyword evidence="3" id="KW-0687">Ribonucleoprotein</keyword>
<keyword evidence="2" id="KW-0689">Ribosomal protein</keyword>
<dbReference type="EMBL" id="JBFOLJ010000014">
    <property type="protein sequence ID" value="KAL2478026.1"/>
    <property type="molecule type" value="Genomic_DNA"/>
</dbReference>
<comment type="similarity">
    <text evidence="1">Belongs to the universal ribosomal protein uL18 family.</text>
</comment>
<evidence type="ECO:0000313" key="5">
    <source>
        <dbReference type="Proteomes" id="UP001604277"/>
    </source>
</evidence>
<organism evidence="4 5">
    <name type="scientific">Forsythia ovata</name>
    <dbReference type="NCBI Taxonomy" id="205694"/>
    <lineage>
        <taxon>Eukaryota</taxon>
        <taxon>Viridiplantae</taxon>
        <taxon>Streptophyta</taxon>
        <taxon>Embryophyta</taxon>
        <taxon>Tracheophyta</taxon>
        <taxon>Spermatophyta</taxon>
        <taxon>Magnoliopsida</taxon>
        <taxon>eudicotyledons</taxon>
        <taxon>Gunneridae</taxon>
        <taxon>Pentapetalae</taxon>
        <taxon>asterids</taxon>
        <taxon>lamiids</taxon>
        <taxon>Lamiales</taxon>
        <taxon>Oleaceae</taxon>
        <taxon>Forsythieae</taxon>
        <taxon>Forsythia</taxon>
    </lineage>
</organism>
<dbReference type="InterPro" id="IPR005484">
    <property type="entry name" value="Ribosomal_uL18_bac/plant/anim"/>
</dbReference>
<dbReference type="PANTHER" id="PTHR12899:SF14">
    <property type="entry name" value="F14B2.25_F14B2.25"/>
    <property type="match status" value="1"/>
</dbReference>
<dbReference type="GO" id="GO:1990904">
    <property type="term" value="C:ribonucleoprotein complex"/>
    <property type="evidence" value="ECO:0007669"/>
    <property type="project" value="UniProtKB-KW"/>
</dbReference>
<evidence type="ECO:0000256" key="2">
    <source>
        <dbReference type="ARBA" id="ARBA00022980"/>
    </source>
</evidence>
<sequence>MIKSLPPAESVPPEMATLITTQNPHILSLVISCRKITAQVTNPNSHSIIAMASSSEQEFAAQYRTKLNRFPRSHNFWNSKTASRIGEKIAFRLREIGVSSLQIDVQEELSRPIHHRKMVGPFFESVKRAGISISGAEDLIFLG</sequence>
<dbReference type="PROSITE" id="PS51257">
    <property type="entry name" value="PROKAR_LIPOPROTEIN"/>
    <property type="match status" value="1"/>
</dbReference>
<evidence type="ECO:0000256" key="3">
    <source>
        <dbReference type="ARBA" id="ARBA00023274"/>
    </source>
</evidence>
<dbReference type="GO" id="GO:0005840">
    <property type="term" value="C:ribosome"/>
    <property type="evidence" value="ECO:0007669"/>
    <property type="project" value="UniProtKB-KW"/>
</dbReference>
<dbReference type="PANTHER" id="PTHR12899">
    <property type="entry name" value="39S RIBOSOMAL PROTEIN L18, MITOCHONDRIAL"/>
    <property type="match status" value="1"/>
</dbReference>
<dbReference type="Gene3D" id="3.30.420.100">
    <property type="match status" value="1"/>
</dbReference>
<proteinExistence type="inferred from homology"/>
<dbReference type="AlphaFoldDB" id="A0ABD1QP72"/>
<keyword evidence="5" id="KW-1185">Reference proteome</keyword>